<accession>B4N5T8</accession>
<dbReference type="PRINTS" id="PR00261">
    <property type="entry name" value="LDLRECEPTOR"/>
</dbReference>
<keyword evidence="6" id="KW-0472">Membrane</keyword>
<dbReference type="PANTHER" id="PTHR24270:SF60">
    <property type="entry name" value="CUB AND LDLA DOMAIN, ISOFORM A-RELATED"/>
    <property type="match status" value="1"/>
</dbReference>
<dbReference type="Proteomes" id="UP000007798">
    <property type="component" value="Unassembled WGS sequence"/>
</dbReference>
<dbReference type="InterPro" id="IPR036055">
    <property type="entry name" value="LDL_receptor-like_sf"/>
</dbReference>
<dbReference type="Pfam" id="PF00057">
    <property type="entry name" value="Ldl_recept_a"/>
    <property type="match status" value="3"/>
</dbReference>
<dbReference type="HOGENOM" id="CLU_953981_0_0_1"/>
<evidence type="ECO:0000256" key="7">
    <source>
        <dbReference type="ARBA" id="ARBA00023157"/>
    </source>
</evidence>
<feature type="disulfide bond" evidence="9">
    <location>
        <begin position="123"/>
        <end position="141"/>
    </location>
</feature>
<dbReference type="SUPFAM" id="SSF57535">
    <property type="entry name" value="Complement control module/SCR domain"/>
    <property type="match status" value="1"/>
</dbReference>
<evidence type="ECO:0000256" key="4">
    <source>
        <dbReference type="ARBA" id="ARBA00022737"/>
    </source>
</evidence>
<dbReference type="InterPro" id="IPR035976">
    <property type="entry name" value="Sushi/SCR/CCP_sf"/>
</dbReference>
<evidence type="ECO:0000256" key="1">
    <source>
        <dbReference type="ARBA" id="ARBA00004167"/>
    </source>
</evidence>
<feature type="disulfide bond" evidence="9">
    <location>
        <begin position="71"/>
        <end position="83"/>
    </location>
</feature>
<dbReference type="EMBL" id="CH964154">
    <property type="protein sequence ID" value="EDW79727.2"/>
    <property type="molecule type" value="Genomic_DNA"/>
</dbReference>
<proteinExistence type="predicted"/>
<dbReference type="GO" id="GO:0012505">
    <property type="term" value="C:endomembrane system"/>
    <property type="evidence" value="ECO:0007669"/>
    <property type="project" value="UniProtKB-SubCell"/>
</dbReference>
<dbReference type="InParanoid" id="B4N5T8"/>
<evidence type="ECO:0000256" key="10">
    <source>
        <dbReference type="SAM" id="SignalP"/>
    </source>
</evidence>
<keyword evidence="7 9" id="KW-1015">Disulfide bond</keyword>
<protein>
    <recommendedName>
        <fullName evidence="13">Sushi domain-containing protein</fullName>
    </recommendedName>
</protein>
<feature type="disulfide bond" evidence="9">
    <location>
        <begin position="78"/>
        <end position="96"/>
    </location>
</feature>
<dbReference type="InterPro" id="IPR002172">
    <property type="entry name" value="LDrepeatLR_classA_rpt"/>
</dbReference>
<dbReference type="eggNOG" id="KOG1215">
    <property type="taxonomic scope" value="Eukaryota"/>
</dbReference>
<name>B4N5T8_DROWI</name>
<organism evidence="11 12">
    <name type="scientific">Drosophila willistoni</name>
    <name type="common">Fruit fly</name>
    <dbReference type="NCBI Taxonomy" id="7260"/>
    <lineage>
        <taxon>Eukaryota</taxon>
        <taxon>Metazoa</taxon>
        <taxon>Ecdysozoa</taxon>
        <taxon>Arthropoda</taxon>
        <taxon>Hexapoda</taxon>
        <taxon>Insecta</taxon>
        <taxon>Pterygota</taxon>
        <taxon>Neoptera</taxon>
        <taxon>Endopterygota</taxon>
        <taxon>Diptera</taxon>
        <taxon>Brachycera</taxon>
        <taxon>Muscomorpha</taxon>
        <taxon>Ephydroidea</taxon>
        <taxon>Drosophilidae</taxon>
        <taxon>Drosophila</taxon>
        <taxon>Sophophora</taxon>
    </lineage>
</organism>
<dbReference type="GO" id="GO:0016192">
    <property type="term" value="P:vesicle-mediated transport"/>
    <property type="evidence" value="ECO:0007669"/>
    <property type="project" value="UniProtKB-ARBA"/>
</dbReference>
<sequence length="277" mass="30874">MILESFRQLQYFILFTTLGSLAWAYNQSCSTRGGHRCFSGDCIDLSKLCDGRADCLDASDETTQLCDKIWCPGYSFRCNYGACISSTAVCDGHKDCMDGSDEQRWFCRAQMEQANCDNGEFYCYPGQCLPYDKLCDGKSDCVNGDDEVESLCSGVSTSTKASVIKETEAIIRQSNTMNVEEQMEYCLVPQLSQIIVKNKTNEAVLPVGFKVPNGTIIYFDCPADHSLMGINENICSAPKWLQQFPYCKEKGAYFLVLLNAQLTITYVIDPAPVTPEQ</sequence>
<keyword evidence="12" id="KW-1185">Reference proteome</keyword>
<dbReference type="GO" id="GO:0005886">
    <property type="term" value="C:plasma membrane"/>
    <property type="evidence" value="ECO:0007669"/>
    <property type="project" value="TreeGrafter"/>
</dbReference>
<feature type="chain" id="PRO_5006458231" description="Sushi domain-containing protein" evidence="10">
    <location>
        <begin position="25"/>
        <end position="277"/>
    </location>
</feature>
<evidence type="ECO:0000256" key="9">
    <source>
        <dbReference type="PROSITE-ProRule" id="PRU00124"/>
    </source>
</evidence>
<dbReference type="FunCoup" id="B4N5T8">
    <property type="interactions" value="10"/>
</dbReference>
<dbReference type="InterPro" id="IPR023415">
    <property type="entry name" value="LDLR_class-A_CS"/>
</dbReference>
<feature type="disulfide bond" evidence="9">
    <location>
        <begin position="37"/>
        <end position="55"/>
    </location>
</feature>
<keyword evidence="10" id="KW-0732">Signal</keyword>
<evidence type="ECO:0000256" key="3">
    <source>
        <dbReference type="ARBA" id="ARBA00022692"/>
    </source>
</evidence>
<comment type="subcellular location">
    <subcellularLocation>
        <location evidence="2">Endomembrane system</location>
    </subcellularLocation>
    <subcellularLocation>
        <location evidence="1">Membrane</location>
        <topology evidence="1">Single-pass membrane protein</topology>
    </subcellularLocation>
</comment>
<feature type="disulfide bond" evidence="9">
    <location>
        <begin position="116"/>
        <end position="128"/>
    </location>
</feature>
<evidence type="ECO:0000313" key="11">
    <source>
        <dbReference type="EMBL" id="EDW79727.2"/>
    </source>
</evidence>
<reference evidence="11 12" key="1">
    <citation type="journal article" date="2007" name="Nature">
        <title>Evolution of genes and genomes on the Drosophila phylogeny.</title>
        <authorList>
            <consortium name="Drosophila 12 Genomes Consortium"/>
            <person name="Clark A.G."/>
            <person name="Eisen M.B."/>
            <person name="Smith D.R."/>
            <person name="Bergman C.M."/>
            <person name="Oliver B."/>
            <person name="Markow T.A."/>
            <person name="Kaufman T.C."/>
            <person name="Kellis M."/>
            <person name="Gelbart W."/>
            <person name="Iyer V.N."/>
            <person name="Pollard D.A."/>
            <person name="Sackton T.B."/>
            <person name="Larracuente A.M."/>
            <person name="Singh N.D."/>
            <person name="Abad J.P."/>
            <person name="Abt D.N."/>
            <person name="Adryan B."/>
            <person name="Aguade M."/>
            <person name="Akashi H."/>
            <person name="Anderson W.W."/>
            <person name="Aquadro C.F."/>
            <person name="Ardell D.H."/>
            <person name="Arguello R."/>
            <person name="Artieri C.G."/>
            <person name="Barbash D.A."/>
            <person name="Barker D."/>
            <person name="Barsanti P."/>
            <person name="Batterham P."/>
            <person name="Batzoglou S."/>
            <person name="Begun D."/>
            <person name="Bhutkar A."/>
            <person name="Blanco E."/>
            <person name="Bosak S.A."/>
            <person name="Bradley R.K."/>
            <person name="Brand A.D."/>
            <person name="Brent M.R."/>
            <person name="Brooks A.N."/>
            <person name="Brown R.H."/>
            <person name="Butlin R.K."/>
            <person name="Caggese C."/>
            <person name="Calvi B.R."/>
            <person name="Bernardo de Carvalho A."/>
            <person name="Caspi A."/>
            <person name="Castrezana S."/>
            <person name="Celniker S.E."/>
            <person name="Chang J.L."/>
            <person name="Chapple C."/>
            <person name="Chatterji S."/>
            <person name="Chinwalla A."/>
            <person name="Civetta A."/>
            <person name="Clifton S.W."/>
            <person name="Comeron J.M."/>
            <person name="Costello J.C."/>
            <person name="Coyne J.A."/>
            <person name="Daub J."/>
            <person name="David R.G."/>
            <person name="Delcher A.L."/>
            <person name="Delehaunty K."/>
            <person name="Do C.B."/>
            <person name="Ebling H."/>
            <person name="Edwards K."/>
            <person name="Eickbush T."/>
            <person name="Evans J.D."/>
            <person name="Filipski A."/>
            <person name="Findeiss S."/>
            <person name="Freyhult E."/>
            <person name="Fulton L."/>
            <person name="Fulton R."/>
            <person name="Garcia A.C."/>
            <person name="Gardiner A."/>
            <person name="Garfield D.A."/>
            <person name="Garvin B.E."/>
            <person name="Gibson G."/>
            <person name="Gilbert D."/>
            <person name="Gnerre S."/>
            <person name="Godfrey J."/>
            <person name="Good R."/>
            <person name="Gotea V."/>
            <person name="Gravely B."/>
            <person name="Greenberg A.J."/>
            <person name="Griffiths-Jones S."/>
            <person name="Gross S."/>
            <person name="Guigo R."/>
            <person name="Gustafson E.A."/>
            <person name="Haerty W."/>
            <person name="Hahn M.W."/>
            <person name="Halligan D.L."/>
            <person name="Halpern A.L."/>
            <person name="Halter G.M."/>
            <person name="Han M.V."/>
            <person name="Heger A."/>
            <person name="Hillier L."/>
            <person name="Hinrichs A.S."/>
            <person name="Holmes I."/>
            <person name="Hoskins R.A."/>
            <person name="Hubisz M.J."/>
            <person name="Hultmark D."/>
            <person name="Huntley M.A."/>
            <person name="Jaffe D.B."/>
            <person name="Jagadeeshan S."/>
            <person name="Jeck W.R."/>
            <person name="Johnson J."/>
            <person name="Jones C.D."/>
            <person name="Jordan W.C."/>
            <person name="Karpen G.H."/>
            <person name="Kataoka E."/>
            <person name="Keightley P.D."/>
            <person name="Kheradpour P."/>
            <person name="Kirkness E.F."/>
            <person name="Koerich L.B."/>
            <person name="Kristiansen K."/>
            <person name="Kudrna D."/>
            <person name="Kulathinal R.J."/>
            <person name="Kumar S."/>
            <person name="Kwok R."/>
            <person name="Lander E."/>
            <person name="Langley C.H."/>
            <person name="Lapoint R."/>
            <person name="Lazzaro B.P."/>
            <person name="Lee S.J."/>
            <person name="Levesque L."/>
            <person name="Li R."/>
            <person name="Lin C.F."/>
            <person name="Lin M.F."/>
            <person name="Lindblad-Toh K."/>
            <person name="Llopart A."/>
            <person name="Long M."/>
            <person name="Low L."/>
            <person name="Lozovsky E."/>
            <person name="Lu J."/>
            <person name="Luo M."/>
            <person name="Machado C.A."/>
            <person name="Makalowski W."/>
            <person name="Marzo M."/>
            <person name="Matsuda M."/>
            <person name="Matzkin L."/>
            <person name="McAllister B."/>
            <person name="McBride C.S."/>
            <person name="McKernan B."/>
            <person name="McKernan K."/>
            <person name="Mendez-Lago M."/>
            <person name="Minx P."/>
            <person name="Mollenhauer M.U."/>
            <person name="Montooth K."/>
            <person name="Mount S.M."/>
            <person name="Mu X."/>
            <person name="Myers E."/>
            <person name="Negre B."/>
            <person name="Newfeld S."/>
            <person name="Nielsen R."/>
            <person name="Noor M.A."/>
            <person name="O'Grady P."/>
            <person name="Pachter L."/>
            <person name="Papaceit M."/>
            <person name="Parisi M.J."/>
            <person name="Parisi M."/>
            <person name="Parts L."/>
            <person name="Pedersen J.S."/>
            <person name="Pesole G."/>
            <person name="Phillippy A.M."/>
            <person name="Ponting C.P."/>
            <person name="Pop M."/>
            <person name="Porcelli D."/>
            <person name="Powell J.R."/>
            <person name="Prohaska S."/>
            <person name="Pruitt K."/>
            <person name="Puig M."/>
            <person name="Quesneville H."/>
            <person name="Ram K.R."/>
            <person name="Rand D."/>
            <person name="Rasmussen M.D."/>
            <person name="Reed L.K."/>
            <person name="Reenan R."/>
            <person name="Reily A."/>
            <person name="Remington K.A."/>
            <person name="Rieger T.T."/>
            <person name="Ritchie M.G."/>
            <person name="Robin C."/>
            <person name="Rogers Y.H."/>
            <person name="Rohde C."/>
            <person name="Rozas J."/>
            <person name="Rubenfield M.J."/>
            <person name="Ruiz A."/>
            <person name="Russo S."/>
            <person name="Salzberg S.L."/>
            <person name="Sanchez-Gracia A."/>
            <person name="Saranga D.J."/>
            <person name="Sato H."/>
            <person name="Schaeffer S.W."/>
            <person name="Schatz M.C."/>
            <person name="Schlenke T."/>
            <person name="Schwartz R."/>
            <person name="Segarra C."/>
            <person name="Singh R.S."/>
            <person name="Sirot L."/>
            <person name="Sirota M."/>
            <person name="Sisneros N.B."/>
            <person name="Smith C.D."/>
            <person name="Smith T.F."/>
            <person name="Spieth J."/>
            <person name="Stage D.E."/>
            <person name="Stark A."/>
            <person name="Stephan W."/>
            <person name="Strausberg R.L."/>
            <person name="Strempel S."/>
            <person name="Sturgill D."/>
            <person name="Sutton G."/>
            <person name="Sutton G.G."/>
            <person name="Tao W."/>
            <person name="Teichmann S."/>
            <person name="Tobari Y.N."/>
            <person name="Tomimura Y."/>
            <person name="Tsolas J.M."/>
            <person name="Valente V.L."/>
            <person name="Venter E."/>
            <person name="Venter J.C."/>
            <person name="Vicario S."/>
            <person name="Vieira F.G."/>
            <person name="Vilella A.J."/>
            <person name="Villasante A."/>
            <person name="Walenz B."/>
            <person name="Wang J."/>
            <person name="Wasserman M."/>
            <person name="Watts T."/>
            <person name="Wilson D."/>
            <person name="Wilson R.K."/>
            <person name="Wing R.A."/>
            <person name="Wolfner M.F."/>
            <person name="Wong A."/>
            <person name="Wong G.K."/>
            <person name="Wu C.I."/>
            <person name="Wu G."/>
            <person name="Yamamoto D."/>
            <person name="Yang H.P."/>
            <person name="Yang S.P."/>
            <person name="Yorke J.A."/>
            <person name="Yoshida K."/>
            <person name="Zdobnov E."/>
            <person name="Zhang P."/>
            <person name="Zhang Y."/>
            <person name="Zimin A.V."/>
            <person name="Baldwin J."/>
            <person name="Abdouelleil A."/>
            <person name="Abdulkadir J."/>
            <person name="Abebe A."/>
            <person name="Abera B."/>
            <person name="Abreu J."/>
            <person name="Acer S.C."/>
            <person name="Aftuck L."/>
            <person name="Alexander A."/>
            <person name="An P."/>
            <person name="Anderson E."/>
            <person name="Anderson S."/>
            <person name="Arachi H."/>
            <person name="Azer M."/>
            <person name="Bachantsang P."/>
            <person name="Barry A."/>
            <person name="Bayul T."/>
            <person name="Berlin A."/>
            <person name="Bessette D."/>
            <person name="Bloom T."/>
            <person name="Blye J."/>
            <person name="Boguslavskiy L."/>
            <person name="Bonnet C."/>
            <person name="Boukhgalter B."/>
            <person name="Bourzgui I."/>
            <person name="Brown A."/>
            <person name="Cahill P."/>
            <person name="Channer S."/>
            <person name="Cheshatsang Y."/>
            <person name="Chuda L."/>
            <person name="Citroen M."/>
            <person name="Collymore A."/>
            <person name="Cooke P."/>
            <person name="Costello M."/>
            <person name="D'Aco K."/>
            <person name="Daza R."/>
            <person name="De Haan G."/>
            <person name="DeGray S."/>
            <person name="DeMaso C."/>
            <person name="Dhargay N."/>
            <person name="Dooley K."/>
            <person name="Dooley E."/>
            <person name="Doricent M."/>
            <person name="Dorje P."/>
            <person name="Dorjee K."/>
            <person name="Dupes A."/>
            <person name="Elong R."/>
            <person name="Falk J."/>
            <person name="Farina A."/>
            <person name="Faro S."/>
            <person name="Ferguson D."/>
            <person name="Fisher S."/>
            <person name="Foley C.D."/>
            <person name="Franke A."/>
            <person name="Friedrich D."/>
            <person name="Gadbois L."/>
            <person name="Gearin G."/>
            <person name="Gearin C.R."/>
            <person name="Giannoukos G."/>
            <person name="Goode T."/>
            <person name="Graham J."/>
            <person name="Grandbois E."/>
            <person name="Grewal S."/>
            <person name="Gyaltsen K."/>
            <person name="Hafez N."/>
            <person name="Hagos B."/>
            <person name="Hall J."/>
            <person name="Henson C."/>
            <person name="Hollinger A."/>
            <person name="Honan T."/>
            <person name="Huard M.D."/>
            <person name="Hughes L."/>
            <person name="Hurhula B."/>
            <person name="Husby M.E."/>
            <person name="Kamat A."/>
            <person name="Kanga B."/>
            <person name="Kashin S."/>
            <person name="Khazanovich D."/>
            <person name="Kisner P."/>
            <person name="Lance K."/>
            <person name="Lara M."/>
            <person name="Lee W."/>
            <person name="Lennon N."/>
            <person name="Letendre F."/>
            <person name="LeVine R."/>
            <person name="Lipovsky A."/>
            <person name="Liu X."/>
            <person name="Liu J."/>
            <person name="Liu S."/>
            <person name="Lokyitsang T."/>
            <person name="Lokyitsang Y."/>
            <person name="Lubonja R."/>
            <person name="Lui A."/>
            <person name="MacDonald P."/>
            <person name="Magnisalis V."/>
            <person name="Maru K."/>
            <person name="Matthews C."/>
            <person name="McCusker W."/>
            <person name="McDonough S."/>
            <person name="Mehta T."/>
            <person name="Meldrim J."/>
            <person name="Meneus L."/>
            <person name="Mihai O."/>
            <person name="Mihalev A."/>
            <person name="Mihova T."/>
            <person name="Mittelman R."/>
            <person name="Mlenga V."/>
            <person name="Montmayeur A."/>
            <person name="Mulrain L."/>
            <person name="Navidi A."/>
            <person name="Naylor J."/>
            <person name="Negash T."/>
            <person name="Nguyen T."/>
            <person name="Nguyen N."/>
            <person name="Nicol R."/>
            <person name="Norbu C."/>
            <person name="Norbu N."/>
            <person name="Novod N."/>
            <person name="O'Neill B."/>
            <person name="Osman S."/>
            <person name="Markiewicz E."/>
            <person name="Oyono O.L."/>
            <person name="Patti C."/>
            <person name="Phunkhang P."/>
            <person name="Pierre F."/>
            <person name="Priest M."/>
            <person name="Raghuraman S."/>
            <person name="Rege F."/>
            <person name="Reyes R."/>
            <person name="Rise C."/>
            <person name="Rogov P."/>
            <person name="Ross K."/>
            <person name="Ryan E."/>
            <person name="Settipalli S."/>
            <person name="Shea T."/>
            <person name="Sherpa N."/>
            <person name="Shi L."/>
            <person name="Shih D."/>
            <person name="Sparrow T."/>
            <person name="Spaulding J."/>
            <person name="Stalker J."/>
            <person name="Stange-Thomann N."/>
            <person name="Stavropoulos S."/>
            <person name="Stone C."/>
            <person name="Strader C."/>
            <person name="Tesfaye S."/>
            <person name="Thomson T."/>
            <person name="Thoulutsang Y."/>
            <person name="Thoulutsang D."/>
            <person name="Topham K."/>
            <person name="Topping I."/>
            <person name="Tsamla T."/>
            <person name="Vassiliev H."/>
            <person name="Vo A."/>
            <person name="Wangchuk T."/>
            <person name="Wangdi T."/>
            <person name="Weiand M."/>
            <person name="Wilkinson J."/>
            <person name="Wilson A."/>
            <person name="Yadav S."/>
            <person name="Young G."/>
            <person name="Yu Q."/>
            <person name="Zembek L."/>
            <person name="Zhong D."/>
            <person name="Zimmer A."/>
            <person name="Zwirko Z."/>
            <person name="Jaffe D.B."/>
            <person name="Alvarez P."/>
            <person name="Brockman W."/>
            <person name="Butler J."/>
            <person name="Chin C."/>
            <person name="Gnerre S."/>
            <person name="Grabherr M."/>
            <person name="Kleber M."/>
            <person name="Mauceli E."/>
            <person name="MacCallum I."/>
        </authorList>
    </citation>
    <scope>NUCLEOTIDE SEQUENCE [LARGE SCALE GENOMIC DNA]</scope>
    <source>
        <strain evidence="12">Tucson 14030-0811.24</strain>
    </source>
</reference>
<keyword evidence="8" id="KW-0325">Glycoprotein</keyword>
<keyword evidence="4" id="KW-0677">Repeat</keyword>
<dbReference type="CDD" id="cd00112">
    <property type="entry name" value="LDLa"/>
    <property type="match status" value="3"/>
</dbReference>
<dbReference type="PROSITE" id="PS50068">
    <property type="entry name" value="LDLRA_2"/>
    <property type="match status" value="3"/>
</dbReference>
<dbReference type="SMART" id="SM00192">
    <property type="entry name" value="LDLa"/>
    <property type="match status" value="3"/>
</dbReference>
<dbReference type="STRING" id="7260.B4N5T8"/>
<dbReference type="AlphaFoldDB" id="B4N5T8"/>
<evidence type="ECO:0000256" key="6">
    <source>
        <dbReference type="ARBA" id="ARBA00023136"/>
    </source>
</evidence>
<dbReference type="FunFam" id="4.10.400.10:FF:000065">
    <property type="entry name" value="Transmembrane protease serine 7"/>
    <property type="match status" value="1"/>
</dbReference>
<evidence type="ECO:0000256" key="8">
    <source>
        <dbReference type="ARBA" id="ARBA00023180"/>
    </source>
</evidence>
<evidence type="ECO:0000313" key="12">
    <source>
        <dbReference type="Proteomes" id="UP000007798"/>
    </source>
</evidence>
<evidence type="ECO:0000256" key="2">
    <source>
        <dbReference type="ARBA" id="ARBA00004308"/>
    </source>
</evidence>
<dbReference type="InterPro" id="IPR050685">
    <property type="entry name" value="LDLR"/>
</dbReference>
<keyword evidence="5" id="KW-1133">Transmembrane helix</keyword>
<dbReference type="PROSITE" id="PS01209">
    <property type="entry name" value="LDLRA_1"/>
    <property type="match status" value="2"/>
</dbReference>
<comment type="caution">
    <text evidence="9">Lacks conserved residue(s) required for the propagation of feature annotation.</text>
</comment>
<dbReference type="Gene3D" id="4.10.400.10">
    <property type="entry name" value="Low-density Lipoprotein Receptor"/>
    <property type="match status" value="3"/>
</dbReference>
<keyword evidence="3" id="KW-0812">Transmembrane</keyword>
<dbReference type="OrthoDB" id="2019384at2759"/>
<feature type="signal peptide" evidence="10">
    <location>
        <begin position="1"/>
        <end position="24"/>
    </location>
</feature>
<dbReference type="PANTHER" id="PTHR24270">
    <property type="entry name" value="LOW-DENSITY LIPOPROTEIN RECEPTOR-RELATED"/>
    <property type="match status" value="1"/>
</dbReference>
<evidence type="ECO:0008006" key="13">
    <source>
        <dbReference type="Google" id="ProtNLM"/>
    </source>
</evidence>
<evidence type="ECO:0000256" key="5">
    <source>
        <dbReference type="ARBA" id="ARBA00022989"/>
    </source>
</evidence>
<gene>
    <name evidence="11" type="primary">Dwil\GK17936</name>
    <name evidence="11" type="ORF">Dwil_GK17936</name>
</gene>
<dbReference type="SUPFAM" id="SSF57424">
    <property type="entry name" value="LDL receptor-like module"/>
    <property type="match status" value="3"/>
</dbReference>